<evidence type="ECO:0000313" key="2">
    <source>
        <dbReference type="Proteomes" id="UP000197679"/>
    </source>
</evidence>
<protein>
    <submittedName>
        <fullName evidence="1">Uncharacterized protein</fullName>
    </submittedName>
</protein>
<dbReference type="KEGG" id="marh:Mia14_0897"/>
<gene>
    <name evidence="1" type="ORF">Mia14_0897</name>
</gene>
<evidence type="ECO:0000313" key="1">
    <source>
        <dbReference type="EMBL" id="ASI14176.1"/>
    </source>
</evidence>
<sequence length="222" mass="25141">MSLNNYPRQNIRNCEEILDSLQNKVSMVKQLLAGLRNGPVPLKTTNFTNLLIWSRILINETENLKSCDRKKFEGWYAQYRRELFGDGSHGPDPLLDYFIQARNQLEHQGIIKVGWSINIHHLNIPGDLLKYGPAPPGARGFFLGDQLGGIGWLVDLPNGSQAKYYVNLPKEFVESSLLPHNPPSIHLMNKIQNASVESLAEYYVGYIESMVLSAVKEFRVTS</sequence>
<dbReference type="EMBL" id="CP019964">
    <property type="protein sequence ID" value="ASI14176.1"/>
    <property type="molecule type" value="Genomic_DNA"/>
</dbReference>
<keyword evidence="2" id="KW-1185">Reference proteome</keyword>
<proteinExistence type="predicted"/>
<name>A0A218NP15_9ARCH</name>
<accession>A0A218NP15</accession>
<reference evidence="1 2" key="1">
    <citation type="journal article" date="2017" name="Nat. Commun.">
        <title>'ARMAN' archaea depend on association with euryarchaeal host in culture and in situ.</title>
        <authorList>
            <person name="Golyshina O."/>
            <person name="Toshchakov S."/>
            <person name="Makarova K."/>
            <person name="Gavrilov S."/>
            <person name="Korzhenkov A."/>
            <person name="La Cono V."/>
            <person name="Arcadi E."/>
            <person name="Nechitaylo T."/>
            <person name="Ferrer M."/>
            <person name="Kublanov I."/>
            <person name="Wolf Y."/>
            <person name="Yakimov M."/>
            <person name="Golyshin P."/>
            <person name="Slesarev A."/>
            <person name="Kozyavkin S."/>
        </authorList>
    </citation>
    <scope>NUCLEOTIDE SEQUENCE [LARGE SCALE GENOMIC DNA]</scope>
    <source>
        <strain evidence="1 2">Mia14</strain>
    </source>
</reference>
<dbReference type="Proteomes" id="UP000197679">
    <property type="component" value="Chromosome"/>
</dbReference>
<organism evidence="1 2">
    <name type="scientific">Candidatus Mancarchaeum acidiphilum</name>
    <dbReference type="NCBI Taxonomy" id="1920749"/>
    <lineage>
        <taxon>Archaea</taxon>
        <taxon>Candidatus Micrarchaeota</taxon>
        <taxon>Candidatus Mancarchaeum</taxon>
    </lineage>
</organism>
<dbReference type="AlphaFoldDB" id="A0A218NP15"/>